<evidence type="ECO:0000256" key="7">
    <source>
        <dbReference type="PIRNR" id="PIRNR002744"/>
    </source>
</evidence>
<keyword evidence="5 8" id="KW-1133">Transmembrane helix</keyword>
<protein>
    <submittedName>
        <fullName evidence="9">Purine-cytosine permease-like protein</fullName>
    </submittedName>
</protein>
<feature type="transmembrane region" description="Helical" evidence="8">
    <location>
        <begin position="152"/>
        <end position="173"/>
    </location>
</feature>
<evidence type="ECO:0000256" key="2">
    <source>
        <dbReference type="ARBA" id="ARBA00008974"/>
    </source>
</evidence>
<dbReference type="Proteomes" id="UP000578352">
    <property type="component" value="Unassembled WGS sequence"/>
</dbReference>
<keyword evidence="4 8" id="KW-0812">Transmembrane</keyword>
<gene>
    <name evidence="9" type="ORF">HNR13_000837</name>
</gene>
<reference evidence="9 10" key="1">
    <citation type="submission" date="2020-07" db="EMBL/GenBank/DDBJ databases">
        <title>Sequencing the genomes of 1000 actinobacteria strains.</title>
        <authorList>
            <person name="Klenk H.-P."/>
        </authorList>
    </citation>
    <scope>NUCLEOTIDE SEQUENCE [LARGE SCALE GENOMIC DNA]</scope>
    <source>
        <strain evidence="9 10">DSM 15165</strain>
    </source>
</reference>
<comment type="subcellular location">
    <subcellularLocation>
        <location evidence="1">Membrane</location>
        <topology evidence="1">Multi-pass membrane protein</topology>
    </subcellularLocation>
</comment>
<evidence type="ECO:0000256" key="6">
    <source>
        <dbReference type="ARBA" id="ARBA00023136"/>
    </source>
</evidence>
<feature type="transmembrane region" description="Helical" evidence="8">
    <location>
        <begin position="112"/>
        <end position="132"/>
    </location>
</feature>
<keyword evidence="3 7" id="KW-0813">Transport</keyword>
<dbReference type="GO" id="GO:0022857">
    <property type="term" value="F:transmembrane transporter activity"/>
    <property type="evidence" value="ECO:0007669"/>
    <property type="project" value="InterPro"/>
</dbReference>
<feature type="transmembrane region" description="Helical" evidence="8">
    <location>
        <begin position="70"/>
        <end position="91"/>
    </location>
</feature>
<keyword evidence="6 7" id="KW-0472">Membrane</keyword>
<evidence type="ECO:0000313" key="9">
    <source>
        <dbReference type="EMBL" id="NYJ22550.1"/>
    </source>
</evidence>
<dbReference type="EMBL" id="JACCFL010000001">
    <property type="protein sequence ID" value="NYJ22550.1"/>
    <property type="molecule type" value="Genomic_DNA"/>
</dbReference>
<organism evidence="9 10">
    <name type="scientific">Leifsonia shinshuensis</name>
    <dbReference type="NCBI Taxonomy" id="150026"/>
    <lineage>
        <taxon>Bacteria</taxon>
        <taxon>Bacillati</taxon>
        <taxon>Actinomycetota</taxon>
        <taxon>Actinomycetes</taxon>
        <taxon>Micrococcales</taxon>
        <taxon>Microbacteriaceae</taxon>
        <taxon>Leifsonia</taxon>
    </lineage>
</organism>
<feature type="transmembrane region" description="Helical" evidence="8">
    <location>
        <begin position="262"/>
        <end position="283"/>
    </location>
</feature>
<dbReference type="PANTHER" id="PTHR31806:SF1">
    <property type="entry name" value="PURINE-CYTOSINE PERMEASE FCY2-RELATED"/>
    <property type="match status" value="1"/>
</dbReference>
<comment type="similarity">
    <text evidence="2 7">Belongs to the purine-cytosine permease (2.A.39) family.</text>
</comment>
<dbReference type="PANTHER" id="PTHR31806">
    <property type="entry name" value="PURINE-CYTOSINE PERMEASE FCY2-RELATED"/>
    <property type="match status" value="1"/>
</dbReference>
<feature type="transmembrane region" description="Helical" evidence="8">
    <location>
        <begin position="337"/>
        <end position="358"/>
    </location>
</feature>
<accession>A0A853CUR3</accession>
<dbReference type="Gene3D" id="1.10.4160.10">
    <property type="entry name" value="Hydantoin permease"/>
    <property type="match status" value="1"/>
</dbReference>
<dbReference type="InterPro" id="IPR026030">
    <property type="entry name" value="Pur-cyt_permease_Fcy2/21/22"/>
</dbReference>
<sequence>MSDDDVTAALNPRPRITEVEAHGIDTIPDADRTSNWLDLARIQFGGVNTFATILLGTFPIALGLSFWQAVAATVLGVAVGIAFLAPMALFGPKTGTNNAVSSGALFGVRGRIVGSFLSLLTAIAFYSISVWVSGDAIVGALTRLAGVPDSVGLRLGIYAVIGLIVIVVVIYGFQFMLLVNKIAVFANTALILLAIVAYSGVFNAGYDPGPKALAIGGAFWPTFIAAALIVMANPISFGAFLGDWSRYIPRATKPRKLIGATILGQGLGLIPLLFGVATATLVFGKSDYVVSLIHVSPLWYALLLLVVAFIGGLSTGTTSLYGTGLDFSSVVPRFSRVQATIFIGTIAFLFILVGRLVFDLLGTVNAFVGAIVVTTTPWMVIMTIGYVVRRGFYDPSDLQVFNRGETGGRYWFAAGVNWRGMTAWIVAAVVGLLFANYPPIIVGPFSDLAGGIDLSLLSSVVVAGVLYGVLLAIFPEPRYVFGPDGPRGVRSADATVPPIHLDERSAAARAHASRRAKAQLLESRTIEAPEAGA</sequence>
<dbReference type="PIRSF" id="PIRSF002744">
    <property type="entry name" value="Pur-cyt_permease"/>
    <property type="match status" value="1"/>
</dbReference>
<feature type="transmembrane region" description="Helical" evidence="8">
    <location>
        <begin position="218"/>
        <end position="241"/>
    </location>
</feature>
<feature type="transmembrane region" description="Helical" evidence="8">
    <location>
        <begin position="410"/>
        <end position="434"/>
    </location>
</feature>
<feature type="transmembrane region" description="Helical" evidence="8">
    <location>
        <begin position="42"/>
        <end position="64"/>
    </location>
</feature>
<evidence type="ECO:0000256" key="3">
    <source>
        <dbReference type="ARBA" id="ARBA00022448"/>
    </source>
</evidence>
<feature type="transmembrane region" description="Helical" evidence="8">
    <location>
        <begin position="298"/>
        <end position="325"/>
    </location>
</feature>
<dbReference type="RefSeq" id="WP_179604586.1">
    <property type="nucleotide sequence ID" value="NZ_BAABEH010000001.1"/>
</dbReference>
<evidence type="ECO:0000256" key="5">
    <source>
        <dbReference type="ARBA" id="ARBA00022989"/>
    </source>
</evidence>
<evidence type="ECO:0000256" key="8">
    <source>
        <dbReference type="SAM" id="Phobius"/>
    </source>
</evidence>
<name>A0A853CUR3_9MICO</name>
<evidence type="ECO:0000256" key="1">
    <source>
        <dbReference type="ARBA" id="ARBA00004141"/>
    </source>
</evidence>
<dbReference type="GO" id="GO:0005886">
    <property type="term" value="C:plasma membrane"/>
    <property type="evidence" value="ECO:0007669"/>
    <property type="project" value="TreeGrafter"/>
</dbReference>
<proteinExistence type="inferred from homology"/>
<comment type="caution">
    <text evidence="9">The sequence shown here is derived from an EMBL/GenBank/DDBJ whole genome shotgun (WGS) entry which is preliminary data.</text>
</comment>
<dbReference type="InterPro" id="IPR001248">
    <property type="entry name" value="Pur-cyt_permease"/>
</dbReference>
<dbReference type="Pfam" id="PF02133">
    <property type="entry name" value="Transp_cyt_pur"/>
    <property type="match status" value="1"/>
</dbReference>
<feature type="transmembrane region" description="Helical" evidence="8">
    <location>
        <begin position="454"/>
        <end position="474"/>
    </location>
</feature>
<dbReference type="AlphaFoldDB" id="A0A853CUR3"/>
<evidence type="ECO:0000256" key="4">
    <source>
        <dbReference type="ARBA" id="ARBA00022692"/>
    </source>
</evidence>
<feature type="transmembrane region" description="Helical" evidence="8">
    <location>
        <begin position="185"/>
        <end position="206"/>
    </location>
</feature>
<evidence type="ECO:0000313" key="10">
    <source>
        <dbReference type="Proteomes" id="UP000578352"/>
    </source>
</evidence>
<feature type="transmembrane region" description="Helical" evidence="8">
    <location>
        <begin position="364"/>
        <end position="389"/>
    </location>
</feature>